<comment type="similarity">
    <text evidence="1">Belongs to the transferase hexapeptide repeat family.</text>
</comment>
<reference evidence="2" key="1">
    <citation type="journal article" date="2022" name="ISME J.">
        <title>Identification of active gaseous-alkane degraders at natural gas seeps.</title>
        <authorList>
            <person name="Farhan Ul Haque M."/>
            <person name="Hernandez M."/>
            <person name="Crombie A.T."/>
            <person name="Murrell J.C."/>
        </authorList>
    </citation>
    <scope>NUCLEOTIDE SEQUENCE</scope>
    <source>
        <strain evidence="2">PC2</strain>
    </source>
</reference>
<proteinExistence type="inferred from homology"/>
<name>A0ABS9Z986_9HYPH</name>
<evidence type="ECO:0000313" key="2">
    <source>
        <dbReference type="EMBL" id="MCI4683910.1"/>
    </source>
</evidence>
<organism evidence="2 3">
    <name type="scientific">Candidatus Rhodoblastus alkanivorans</name>
    <dbReference type="NCBI Taxonomy" id="2954117"/>
    <lineage>
        <taxon>Bacteria</taxon>
        <taxon>Pseudomonadati</taxon>
        <taxon>Pseudomonadota</taxon>
        <taxon>Alphaproteobacteria</taxon>
        <taxon>Hyphomicrobiales</taxon>
        <taxon>Rhodoblastaceae</taxon>
        <taxon>Rhodoblastus</taxon>
    </lineage>
</organism>
<dbReference type="PANTHER" id="PTHR43300">
    <property type="entry name" value="ACETYLTRANSFERASE"/>
    <property type="match status" value="1"/>
</dbReference>
<keyword evidence="3" id="KW-1185">Reference proteome</keyword>
<dbReference type="RefSeq" id="WP_243067829.1">
    <property type="nucleotide sequence ID" value="NZ_JAIVFK010000085.1"/>
</dbReference>
<dbReference type="CDD" id="cd03349">
    <property type="entry name" value="LbH_XAT"/>
    <property type="match status" value="1"/>
</dbReference>
<dbReference type="SUPFAM" id="SSF51161">
    <property type="entry name" value="Trimeric LpxA-like enzymes"/>
    <property type="match status" value="1"/>
</dbReference>
<dbReference type="InterPro" id="IPR050179">
    <property type="entry name" value="Trans_hexapeptide_repeat"/>
</dbReference>
<dbReference type="Proteomes" id="UP001139104">
    <property type="component" value="Unassembled WGS sequence"/>
</dbReference>
<protein>
    <submittedName>
        <fullName evidence="2">CatB-related O-acetyltransferase</fullName>
    </submittedName>
</protein>
<dbReference type="Gene3D" id="2.160.10.10">
    <property type="entry name" value="Hexapeptide repeat proteins"/>
    <property type="match status" value="1"/>
</dbReference>
<accession>A0ABS9Z986</accession>
<evidence type="ECO:0000256" key="1">
    <source>
        <dbReference type="ARBA" id="ARBA00007274"/>
    </source>
</evidence>
<comment type="caution">
    <text evidence="2">The sequence shown here is derived from an EMBL/GenBank/DDBJ whole genome shotgun (WGS) entry which is preliminary data.</text>
</comment>
<dbReference type="EMBL" id="JAIVFP010000001">
    <property type="protein sequence ID" value="MCI4683910.1"/>
    <property type="molecule type" value="Genomic_DNA"/>
</dbReference>
<evidence type="ECO:0000313" key="3">
    <source>
        <dbReference type="Proteomes" id="UP001139104"/>
    </source>
</evidence>
<dbReference type="PANTHER" id="PTHR43300:SF11">
    <property type="entry name" value="ACETYLTRANSFERASE RV3034C-RELATED"/>
    <property type="match status" value="1"/>
</dbReference>
<gene>
    <name evidence="2" type="ORF">K2U94_14250</name>
</gene>
<dbReference type="InterPro" id="IPR011004">
    <property type="entry name" value="Trimer_LpxA-like_sf"/>
</dbReference>
<sequence length="269" mass="30432">MSFNEDVAFEDRAWIHLRATDRVAKAFYELNLFIGWNLEVPVNPSFLIRIPKAAYFENFTSSNGELYSSGAFSYSENRVTRASVGRYCSIANDLSVMGERHPLENVTSSSFTYCFRPDFNKPQFLRAHNQLFNNAYPSTPPRIGTAAPPTLQHDVWVGQNVLLQRGITLHTGCVVGAGAVVAKDVAPYTIVAGNPARPIRTRFPPELCSRLLATEWWNYHPRVLFEFGFSDVERFCQRMEDALSEGSLEPIPVSTLTWMDVLQKIKEVE</sequence>